<dbReference type="EC" id="1.2.1.8" evidence="10"/>
<feature type="binding site" evidence="10">
    <location>
        <position position="454"/>
    </location>
    <ligand>
        <name>K(+)</name>
        <dbReference type="ChEBI" id="CHEBI:29103"/>
        <label>2</label>
    </ligand>
</feature>
<keyword evidence="10" id="KW-0521">NADP</keyword>
<evidence type="ECO:0000256" key="4">
    <source>
        <dbReference type="ARBA" id="ARBA00023002"/>
    </source>
</evidence>
<comment type="function">
    <text evidence="10">Involved in the biosynthesis of the osmoprotectant glycine betaine. Catalyzes the irreversible oxidation of betaine aldehyde to the corresponding acid.</text>
</comment>
<dbReference type="GO" id="GO:0008802">
    <property type="term" value="F:betaine-aldehyde dehydrogenase (NAD+) activity"/>
    <property type="evidence" value="ECO:0007669"/>
    <property type="project" value="UniProtKB-UniRule"/>
</dbReference>
<feature type="modified residue" description="Cysteine sulfenic acid (-SOH)" evidence="10">
    <location>
        <position position="280"/>
    </location>
</feature>
<feature type="binding site" evidence="10">
    <location>
        <begin position="146"/>
        <end position="148"/>
    </location>
    <ligand>
        <name>NAD(+)</name>
        <dbReference type="ChEBI" id="CHEBI:57540"/>
    </ligand>
</feature>
<keyword evidence="5 10" id="KW-0520">NAD</keyword>
<evidence type="ECO:0000256" key="8">
    <source>
        <dbReference type="ARBA" id="ARBA00052192"/>
    </source>
</evidence>
<comment type="similarity">
    <text evidence="1 10 12">Belongs to the aldehyde dehydrogenase family.</text>
</comment>
<feature type="binding site" evidence="10">
    <location>
        <position position="89"/>
    </location>
    <ligand>
        <name>K(+)</name>
        <dbReference type="ChEBI" id="CHEBI:29103"/>
        <label>1</label>
    </ligand>
</feature>
<dbReference type="InterPro" id="IPR016163">
    <property type="entry name" value="Ald_DH_C"/>
</dbReference>
<organism evidence="14 15">
    <name type="scientific">Amphritea atlantica</name>
    <dbReference type="NCBI Taxonomy" id="355243"/>
    <lineage>
        <taxon>Bacteria</taxon>
        <taxon>Pseudomonadati</taxon>
        <taxon>Pseudomonadota</taxon>
        <taxon>Gammaproteobacteria</taxon>
        <taxon>Oceanospirillales</taxon>
        <taxon>Oceanospirillaceae</taxon>
        <taxon>Amphritea</taxon>
    </lineage>
</organism>
<dbReference type="UniPathway" id="UPA00529">
    <property type="reaction ID" value="UER00386"/>
</dbReference>
<comment type="cofactor">
    <cofactor evidence="10">
        <name>K(+)</name>
        <dbReference type="ChEBI" id="CHEBI:29103"/>
    </cofactor>
    <text evidence="10">Binds 2 potassium ions per subunit.</text>
</comment>
<dbReference type="NCBIfam" id="TIGR01804">
    <property type="entry name" value="BADH"/>
    <property type="match status" value="1"/>
</dbReference>
<reference evidence="15" key="1">
    <citation type="submission" date="2016-10" db="EMBL/GenBank/DDBJ databases">
        <authorList>
            <person name="Varghese N."/>
            <person name="Submissions S."/>
        </authorList>
    </citation>
    <scope>NUCLEOTIDE SEQUENCE [LARGE SCALE GENOMIC DNA]</scope>
    <source>
        <strain evidence="15">DSM 18887</strain>
    </source>
</reference>
<name>A0A1H9CV59_9GAMM</name>
<dbReference type="InterPro" id="IPR015590">
    <property type="entry name" value="Aldehyde_DH_dom"/>
</dbReference>
<dbReference type="InterPro" id="IPR016162">
    <property type="entry name" value="Ald_DH_N"/>
</dbReference>
<feature type="active site" evidence="11">
    <location>
        <position position="246"/>
    </location>
</feature>
<dbReference type="HAMAP" id="MF_00804">
    <property type="entry name" value="BADH"/>
    <property type="match status" value="1"/>
</dbReference>
<feature type="domain" description="Aldehyde dehydrogenase" evidence="13">
    <location>
        <begin position="13"/>
        <end position="473"/>
    </location>
</feature>
<keyword evidence="15" id="KW-1185">Reference proteome</keyword>
<dbReference type="InterPro" id="IPR011264">
    <property type="entry name" value="BADH"/>
</dbReference>
<evidence type="ECO:0000256" key="3">
    <source>
        <dbReference type="ARBA" id="ARBA00022958"/>
    </source>
</evidence>
<evidence type="ECO:0000256" key="1">
    <source>
        <dbReference type="ARBA" id="ARBA00009986"/>
    </source>
</evidence>
<sequence length="485" mass="52231">MQTALYINGRYQEATSGETFTTINPATGETLAEVQQASLADVDLAVASAKEGFKVWSAMSGAERGRILMRAVALLRERNDELALLEVLDTGKPLQEANCVDIVTGADVIEYYAGLAATIHGQQQDLGGTNFFYSRREPLGICAGIGAWNYPIQIAMWKSGPALAAGNCMIFKPSEETPLSVLKLAEIFTEAGLPNGVFNVVQGDYRVGQALSRHPEIAKVSFTGECGTGKKVMADAAGSLKEVTMELGGKSPLIVFGDANLENAVAGAMLANFYTQGEVCTNGTRVFVHDSIYDEFVRRVAERTERMIIGDPTDLKTQVGALISASHMEKVLGFIDAAKKAGARLVCGGEQAVENGLDKGCFVKPTVFADCTDEMPNVKEEIFGPVMSILRFSDEDEVIQRANDTSYGLAAGIFSTDFSRAHRVIARLQAGICWINTWGASPAEMPVGGYKQSGIGRENGIETLNHYTQVKSVYVELGDIECPYQ</sequence>
<dbReference type="FunFam" id="3.40.605.10:FF:000026">
    <property type="entry name" value="Aldehyde dehydrogenase, putative"/>
    <property type="match status" value="1"/>
</dbReference>
<feature type="active site" description="Proton acceptor" evidence="10">
    <location>
        <position position="246"/>
    </location>
</feature>
<dbReference type="CDD" id="cd07090">
    <property type="entry name" value="ALDH_F9_TMBADH"/>
    <property type="match status" value="1"/>
</dbReference>
<dbReference type="Proteomes" id="UP000198749">
    <property type="component" value="Unassembled WGS sequence"/>
</dbReference>
<evidence type="ECO:0000256" key="10">
    <source>
        <dbReference type="HAMAP-Rule" id="MF_00804"/>
    </source>
</evidence>
<dbReference type="GO" id="GO:0046872">
    <property type="term" value="F:metal ion binding"/>
    <property type="evidence" value="ECO:0007669"/>
    <property type="project" value="UniProtKB-KW"/>
</dbReference>
<dbReference type="EMBL" id="FOGB01000001">
    <property type="protein sequence ID" value="SEQ05106.1"/>
    <property type="molecule type" value="Genomic_DNA"/>
</dbReference>
<dbReference type="FunFam" id="3.40.309.10:FF:000014">
    <property type="entry name" value="NAD/NADP-dependent betaine aldehyde dehydrogenase"/>
    <property type="match status" value="1"/>
</dbReference>
<keyword evidence="6 10" id="KW-0558">Oxidation</keyword>
<comment type="caution">
    <text evidence="10">Lacks conserved residue(s) required for the propagation of feature annotation.</text>
</comment>
<keyword evidence="3 10" id="KW-0630">Potassium</keyword>
<evidence type="ECO:0000256" key="12">
    <source>
        <dbReference type="RuleBase" id="RU003345"/>
    </source>
</evidence>
<feature type="site" description="Seems to be a necessary countercharge to the potassium cations" evidence="10">
    <location>
        <position position="242"/>
    </location>
</feature>
<comment type="subunit">
    <text evidence="9 10">Dimer of dimers.</text>
</comment>
<feature type="active site" description="Charge relay system" evidence="10">
    <location>
        <position position="158"/>
    </location>
</feature>
<comment type="catalytic activity">
    <reaction evidence="7">
        <text>betaine aldehyde + NADP(+) + H2O = glycine betaine + NADPH + 2 H(+)</text>
        <dbReference type="Rhea" id="RHEA:30067"/>
        <dbReference type="ChEBI" id="CHEBI:15377"/>
        <dbReference type="ChEBI" id="CHEBI:15378"/>
        <dbReference type="ChEBI" id="CHEBI:15710"/>
        <dbReference type="ChEBI" id="CHEBI:17750"/>
        <dbReference type="ChEBI" id="CHEBI:57783"/>
        <dbReference type="ChEBI" id="CHEBI:58349"/>
    </reaction>
    <physiologicalReaction direction="left-to-right" evidence="7">
        <dbReference type="Rhea" id="RHEA:30068"/>
    </physiologicalReaction>
</comment>
<protein>
    <recommendedName>
        <fullName evidence="10">Betaine aldehyde dehydrogenase</fullName>
        <shortName evidence="10">BADH</shortName>
        <ecNumber evidence="10">1.2.1.8</ecNumber>
    </recommendedName>
</protein>
<keyword evidence="2 10" id="KW-0479">Metal-binding</keyword>
<evidence type="ECO:0000256" key="11">
    <source>
        <dbReference type="PROSITE-ProRule" id="PRU10007"/>
    </source>
</evidence>
<keyword evidence="4 10" id="KW-0560">Oxidoreductase</keyword>
<evidence type="ECO:0000259" key="13">
    <source>
        <dbReference type="Pfam" id="PF00171"/>
    </source>
</evidence>
<evidence type="ECO:0000256" key="5">
    <source>
        <dbReference type="ARBA" id="ARBA00023027"/>
    </source>
</evidence>
<feature type="binding site" evidence="10">
    <location>
        <position position="23"/>
    </location>
    <ligand>
        <name>K(+)</name>
        <dbReference type="ChEBI" id="CHEBI:29103"/>
        <label>1</label>
    </ligand>
</feature>
<dbReference type="GO" id="GO:0019285">
    <property type="term" value="P:glycine betaine biosynthetic process from choline"/>
    <property type="evidence" value="ECO:0007669"/>
    <property type="project" value="UniProtKB-UniRule"/>
</dbReference>
<dbReference type="InterPro" id="IPR029510">
    <property type="entry name" value="Ald_DH_CS_GLU"/>
</dbReference>
<feature type="binding site" evidence="10">
    <location>
        <begin position="172"/>
        <end position="175"/>
    </location>
    <ligand>
        <name>NAD(+)</name>
        <dbReference type="ChEBI" id="CHEBI:57540"/>
    </ligand>
</feature>
<dbReference type="InterPro" id="IPR016160">
    <property type="entry name" value="Ald_DH_CS_CYS"/>
</dbReference>
<dbReference type="PROSITE" id="PS00070">
    <property type="entry name" value="ALDEHYDE_DEHYDR_CYS"/>
    <property type="match status" value="1"/>
</dbReference>
<dbReference type="InterPro" id="IPR016161">
    <property type="entry name" value="Ald_DH/histidinol_DH"/>
</dbReference>
<dbReference type="FunFam" id="3.40.605.10:FF:000007">
    <property type="entry name" value="NAD/NADP-dependent betaine aldehyde dehydrogenase"/>
    <property type="match status" value="1"/>
</dbReference>
<accession>A0A1H9CV59</accession>
<feature type="binding site" evidence="10">
    <location>
        <position position="22"/>
    </location>
    <ligand>
        <name>K(+)</name>
        <dbReference type="ChEBI" id="CHEBI:29103"/>
        <label>1</label>
    </ligand>
</feature>
<comment type="pathway">
    <text evidence="10">Amine and polyamine biosynthesis; betaine biosynthesis via choline pathway; betaine from betaine aldehyde: step 1/1.</text>
</comment>
<dbReference type="PROSITE" id="PS00687">
    <property type="entry name" value="ALDEHYDE_DEHYDR_GLU"/>
    <property type="match status" value="1"/>
</dbReference>
<dbReference type="PANTHER" id="PTHR11699">
    <property type="entry name" value="ALDEHYDE DEHYDROGENASE-RELATED"/>
    <property type="match status" value="1"/>
</dbReference>
<evidence type="ECO:0000256" key="6">
    <source>
        <dbReference type="ARBA" id="ARBA00023097"/>
    </source>
</evidence>
<gene>
    <name evidence="10" type="primary">betB</name>
    <name evidence="14" type="ORF">SAMN03080615_00184</name>
</gene>
<feature type="active site" description="Charge relay system" evidence="10">
    <location>
        <position position="458"/>
    </location>
</feature>
<evidence type="ECO:0000256" key="2">
    <source>
        <dbReference type="ARBA" id="ARBA00022723"/>
    </source>
</evidence>
<evidence type="ECO:0000256" key="7">
    <source>
        <dbReference type="ARBA" id="ARBA00051919"/>
    </source>
</evidence>
<proteinExistence type="inferred from homology"/>
<feature type="binding site" description="covalent" evidence="10">
    <location>
        <position position="280"/>
    </location>
    <ligand>
        <name>NAD(+)</name>
        <dbReference type="ChEBI" id="CHEBI:57540"/>
    </ligand>
</feature>
<dbReference type="Gene3D" id="3.40.605.10">
    <property type="entry name" value="Aldehyde Dehydrogenase, Chain A, domain 1"/>
    <property type="match status" value="1"/>
</dbReference>
<feature type="binding site" evidence="10">
    <location>
        <position position="381"/>
    </location>
    <ligand>
        <name>NAD(+)</name>
        <dbReference type="ChEBI" id="CHEBI:57540"/>
    </ligand>
</feature>
<dbReference type="SUPFAM" id="SSF53720">
    <property type="entry name" value="ALDH-like"/>
    <property type="match status" value="1"/>
</dbReference>
<evidence type="ECO:0000313" key="15">
    <source>
        <dbReference type="Proteomes" id="UP000198749"/>
    </source>
</evidence>
<dbReference type="Pfam" id="PF00171">
    <property type="entry name" value="Aldedh"/>
    <property type="match status" value="1"/>
</dbReference>
<evidence type="ECO:0000313" key="14">
    <source>
        <dbReference type="EMBL" id="SEQ05106.1"/>
    </source>
</evidence>
<dbReference type="NCBIfam" id="NF009725">
    <property type="entry name" value="PRK13252.1"/>
    <property type="match status" value="1"/>
</dbReference>
<feature type="binding site" evidence="10">
    <location>
        <position position="451"/>
    </location>
    <ligand>
        <name>K(+)</name>
        <dbReference type="ChEBI" id="CHEBI:29103"/>
        <label>2</label>
    </ligand>
</feature>
<dbReference type="AlphaFoldDB" id="A0A1H9CV59"/>
<dbReference type="OrthoDB" id="9812625at2"/>
<dbReference type="Gene3D" id="3.40.309.10">
    <property type="entry name" value="Aldehyde Dehydrogenase, Chain A, domain 2"/>
    <property type="match status" value="1"/>
</dbReference>
<dbReference type="RefSeq" id="WP_091352711.1">
    <property type="nucleotide sequence ID" value="NZ_AP025284.1"/>
</dbReference>
<evidence type="ECO:0000256" key="9">
    <source>
        <dbReference type="ARBA" id="ARBA00065931"/>
    </source>
</evidence>
<comment type="catalytic activity">
    <reaction evidence="8">
        <text>betaine aldehyde + NAD(+) + H2O = glycine betaine + NADH + 2 H(+)</text>
        <dbReference type="Rhea" id="RHEA:15305"/>
        <dbReference type="ChEBI" id="CHEBI:15377"/>
        <dbReference type="ChEBI" id="CHEBI:15378"/>
        <dbReference type="ChEBI" id="CHEBI:15710"/>
        <dbReference type="ChEBI" id="CHEBI:17750"/>
        <dbReference type="ChEBI" id="CHEBI:57540"/>
        <dbReference type="ChEBI" id="CHEBI:57945"/>
        <dbReference type="EC" id="1.2.1.8"/>
    </reaction>
    <physiologicalReaction direction="left-to-right" evidence="8">
        <dbReference type="Rhea" id="RHEA:15306"/>
    </physiologicalReaction>
</comment>
<feature type="active site" description="Nucleophile" evidence="10">
    <location>
        <position position="280"/>
    </location>
</feature>
<dbReference type="STRING" id="355243.SAMN03080615_00184"/>
<feature type="binding site" evidence="10">
    <location>
        <position position="248"/>
    </location>
    <ligand>
        <name>NAD(+)</name>
        <dbReference type="ChEBI" id="CHEBI:57540"/>
    </ligand>
</feature>
<feature type="binding site" evidence="10">
    <location>
        <position position="240"/>
    </location>
    <ligand>
        <name>K(+)</name>
        <dbReference type="ChEBI" id="CHEBI:29103"/>
        <label>2</label>
    </ligand>
</feature>